<reference evidence="1" key="1">
    <citation type="submission" date="2019-11" db="EMBL/GenBank/DDBJ databases">
        <authorList>
            <person name="Feng L."/>
        </authorList>
    </citation>
    <scope>NUCLEOTIDE SEQUENCE</scope>
    <source>
        <strain evidence="1">BintestinalisLFYP9</strain>
    </source>
</reference>
<evidence type="ECO:0000313" key="1">
    <source>
        <dbReference type="EMBL" id="VYT19652.1"/>
    </source>
</evidence>
<dbReference type="AlphaFoldDB" id="A0A6N2USA1"/>
<accession>A0A6N2USA1</accession>
<protein>
    <submittedName>
        <fullName evidence="1">Uncharacterized protein</fullName>
    </submittedName>
</protein>
<sequence length="54" mass="6745">MIMRVFESDYNRKQSWINLKICYKTHVFSCDCLRARDFFIPLYRSWETAHDFDF</sequence>
<dbReference type="EMBL" id="CACRSU010000018">
    <property type="protein sequence ID" value="VYT19652.1"/>
    <property type="molecule type" value="Genomic_DNA"/>
</dbReference>
<name>A0A6N2USA1_9BACE</name>
<proteinExistence type="predicted"/>
<gene>
    <name evidence="1" type="ORF">BILFYP9_02176</name>
</gene>
<organism evidence="1">
    <name type="scientific">Bacteroides intestinalis</name>
    <dbReference type="NCBI Taxonomy" id="329854"/>
    <lineage>
        <taxon>Bacteria</taxon>
        <taxon>Pseudomonadati</taxon>
        <taxon>Bacteroidota</taxon>
        <taxon>Bacteroidia</taxon>
        <taxon>Bacteroidales</taxon>
        <taxon>Bacteroidaceae</taxon>
        <taxon>Bacteroides</taxon>
    </lineage>
</organism>